<dbReference type="EMBL" id="SOZH01000012">
    <property type="protein sequence ID" value="TFF04471.1"/>
    <property type="molecule type" value="Genomic_DNA"/>
</dbReference>
<dbReference type="RefSeq" id="WP_061269331.1">
    <property type="nucleotide sequence ID" value="NZ_SOZH01000012.1"/>
</dbReference>
<name>A0A4Y8QYX9_9MICO</name>
<evidence type="ECO:0000313" key="1">
    <source>
        <dbReference type="EMBL" id="TFF04471.1"/>
    </source>
</evidence>
<protein>
    <submittedName>
        <fullName evidence="1">Uncharacterized protein</fullName>
    </submittedName>
</protein>
<dbReference type="Pfam" id="PF24230">
    <property type="entry name" value="Phage_zn_bind_6"/>
    <property type="match status" value="1"/>
</dbReference>
<evidence type="ECO:0000313" key="2">
    <source>
        <dbReference type="Proteomes" id="UP000298003"/>
    </source>
</evidence>
<accession>A0A4Y8QYX9</accession>
<gene>
    <name evidence="1" type="ORF">E1O70_18725</name>
</gene>
<reference evidence="1 2" key="1">
    <citation type="submission" date="2019-03" db="EMBL/GenBank/DDBJ databases">
        <title>Cellulosimicrobium funkei JCM14302 Assembly.</title>
        <authorList>
            <person name="Dou T."/>
        </authorList>
    </citation>
    <scope>NUCLEOTIDE SEQUENCE [LARGE SCALE GENOMIC DNA]</scope>
    <source>
        <strain evidence="1 2">JCM 14302</strain>
    </source>
</reference>
<dbReference type="GeneID" id="95686521"/>
<keyword evidence="2" id="KW-1185">Reference proteome</keyword>
<dbReference type="AlphaFoldDB" id="A0A4Y8QYX9"/>
<sequence>MSTRVEWYGLGPYSGRPTLRTAGQHWNPDTDAEPHALADEDTVPTEVALTFAGDEVGVLAGTAADLRTWLTQAQDELDRYDHAQAEARAQQPCKIRRPGGPGATFDVRGDGSHEWQLQEDGYLRWWGTSVTVDEHGVPTAVAASWHGSESFSETGDGDERLVCNWCQAELPIPAEVDIEFV</sequence>
<organism evidence="1 2">
    <name type="scientific">Cellulosimicrobium funkei</name>
    <dbReference type="NCBI Taxonomy" id="264251"/>
    <lineage>
        <taxon>Bacteria</taxon>
        <taxon>Bacillati</taxon>
        <taxon>Actinomycetota</taxon>
        <taxon>Actinomycetes</taxon>
        <taxon>Micrococcales</taxon>
        <taxon>Promicromonosporaceae</taxon>
        <taxon>Cellulosimicrobium</taxon>
    </lineage>
</organism>
<dbReference type="Proteomes" id="UP000298003">
    <property type="component" value="Unassembled WGS sequence"/>
</dbReference>
<dbReference type="InterPro" id="IPR057390">
    <property type="entry name" value="Zn-bd_phage_6"/>
</dbReference>
<proteinExistence type="predicted"/>
<comment type="caution">
    <text evidence="1">The sequence shown here is derived from an EMBL/GenBank/DDBJ whole genome shotgun (WGS) entry which is preliminary data.</text>
</comment>